<sequence>MSALLRGLWPVVLALALALVAVLFVRAYGAAQYRAGEAAQRLASWQQQVRVERAMQEERDRADERYREAVAAREAAQADVADQRRRIDGLLRERAERRAAAAGAGGRPDDTGPDWIGVIAACVAGYERLGRDAAGWADQVNGLQDYVRALQPAAP</sequence>
<protein>
    <submittedName>
        <fullName evidence="2">Uncharacterized protein</fullName>
    </submittedName>
</protein>
<feature type="coiled-coil region" evidence="1">
    <location>
        <begin position="59"/>
        <end position="93"/>
    </location>
</feature>
<accession>A0A261SG49</accession>
<evidence type="ECO:0000313" key="3">
    <source>
        <dbReference type="Proteomes" id="UP000217005"/>
    </source>
</evidence>
<organism evidence="2 3">
    <name type="scientific">Bordetella genomosp. 1</name>
    <dbReference type="NCBI Taxonomy" id="1395607"/>
    <lineage>
        <taxon>Bacteria</taxon>
        <taxon>Pseudomonadati</taxon>
        <taxon>Pseudomonadota</taxon>
        <taxon>Betaproteobacteria</taxon>
        <taxon>Burkholderiales</taxon>
        <taxon>Alcaligenaceae</taxon>
        <taxon>Bordetella</taxon>
    </lineage>
</organism>
<evidence type="ECO:0000313" key="2">
    <source>
        <dbReference type="EMBL" id="OZI36399.1"/>
    </source>
</evidence>
<reference evidence="2 3" key="1">
    <citation type="submission" date="2017-05" db="EMBL/GenBank/DDBJ databases">
        <title>Complete and WGS of Bordetella genogroups.</title>
        <authorList>
            <person name="Spilker T."/>
            <person name="LiPuma J."/>
        </authorList>
    </citation>
    <scope>NUCLEOTIDE SEQUENCE [LARGE SCALE GENOMIC DNA]</scope>
    <source>
        <strain evidence="2 3">AU17610</strain>
    </source>
</reference>
<dbReference type="AlphaFoldDB" id="A0A261SG49"/>
<dbReference type="Proteomes" id="UP000217005">
    <property type="component" value="Unassembled WGS sequence"/>
</dbReference>
<comment type="caution">
    <text evidence="2">The sequence shown here is derived from an EMBL/GenBank/DDBJ whole genome shotgun (WGS) entry which is preliminary data.</text>
</comment>
<dbReference type="RefSeq" id="WP_094827205.1">
    <property type="nucleotide sequence ID" value="NZ_NEVL01000003.1"/>
</dbReference>
<gene>
    <name evidence="2" type="ORF">CEG14_15485</name>
</gene>
<keyword evidence="1" id="KW-0175">Coiled coil</keyword>
<evidence type="ECO:0000256" key="1">
    <source>
        <dbReference type="SAM" id="Coils"/>
    </source>
</evidence>
<dbReference type="EMBL" id="NEVL01000003">
    <property type="protein sequence ID" value="OZI36399.1"/>
    <property type="molecule type" value="Genomic_DNA"/>
</dbReference>
<dbReference type="OrthoDB" id="8641644at2"/>
<name>A0A261SG49_9BORD</name>
<proteinExistence type="predicted"/>